<sequence length="152" mass="16688">MTVHIASNDIAPLPERSVVQAMRRGFSQACPACGTGRQFKSYLKVVDQCDACGEELHHQRADDAPPYFTMIIVGHIIGAAVLMVEDLYAPPVWVHTVLWGPLILGMSLWMLPRIKGALIGLQWAFRMHGFGGTSDEPEPDPADAVHARQSVE</sequence>
<proteinExistence type="predicted"/>
<feature type="region of interest" description="Disordered" evidence="1">
    <location>
        <begin position="132"/>
        <end position="152"/>
    </location>
</feature>
<evidence type="ECO:0000256" key="1">
    <source>
        <dbReference type="SAM" id="MobiDB-lite"/>
    </source>
</evidence>
<dbReference type="KEGG" id="fiy:BN1229_v1_0350"/>
<dbReference type="Proteomes" id="UP000033187">
    <property type="component" value="Chromosome 1"/>
</dbReference>
<keyword evidence="2" id="KW-0812">Transmembrane</keyword>
<feature type="transmembrane region" description="Helical" evidence="2">
    <location>
        <begin position="67"/>
        <end position="84"/>
    </location>
</feature>
<keyword evidence="2" id="KW-1133">Transmembrane helix</keyword>
<name>A0A0D6JAK4_9HYPH</name>
<dbReference type="GO" id="GO:0008270">
    <property type="term" value="F:zinc ion binding"/>
    <property type="evidence" value="ECO:0007669"/>
    <property type="project" value="UniProtKB-KW"/>
</dbReference>
<accession>A0A0D6JAK4</accession>
<dbReference type="InterPro" id="IPR009325">
    <property type="entry name" value="DUF983"/>
</dbReference>
<gene>
    <name evidence="3" type="ORF">YBN1229_v1_0350</name>
</gene>
<keyword evidence="3" id="KW-0863">Zinc-finger</keyword>
<protein>
    <submittedName>
        <fullName evidence="3">Zinc-finger protein</fullName>
    </submittedName>
</protein>
<keyword evidence="3" id="KW-0862">Zinc</keyword>
<dbReference type="OrthoDB" id="9799456at2"/>
<keyword evidence="2" id="KW-0472">Membrane</keyword>
<evidence type="ECO:0000313" key="3">
    <source>
        <dbReference type="EMBL" id="CPR15419.1"/>
    </source>
</evidence>
<organism evidence="3 4">
    <name type="scientific">Candidatus Filomicrobium marinum</name>
    <dbReference type="NCBI Taxonomy" id="1608628"/>
    <lineage>
        <taxon>Bacteria</taxon>
        <taxon>Pseudomonadati</taxon>
        <taxon>Pseudomonadota</taxon>
        <taxon>Alphaproteobacteria</taxon>
        <taxon>Hyphomicrobiales</taxon>
        <taxon>Hyphomicrobiaceae</taxon>
        <taxon>Filomicrobium</taxon>
    </lineage>
</organism>
<feature type="transmembrane region" description="Helical" evidence="2">
    <location>
        <begin position="90"/>
        <end position="111"/>
    </location>
</feature>
<feature type="compositionally biased region" description="Basic and acidic residues" evidence="1">
    <location>
        <begin position="143"/>
        <end position="152"/>
    </location>
</feature>
<keyword evidence="3" id="KW-0479">Metal-binding</keyword>
<keyword evidence="4" id="KW-1185">Reference proteome</keyword>
<dbReference type="Pfam" id="PF06170">
    <property type="entry name" value="DUF983"/>
    <property type="match status" value="1"/>
</dbReference>
<dbReference type="KEGG" id="fil:BN1229_v1_0346"/>
<reference evidence="4" key="1">
    <citation type="submission" date="2015-02" db="EMBL/GenBank/DDBJ databases">
        <authorList>
            <person name="Chooi Y.-H."/>
        </authorList>
    </citation>
    <scope>NUCLEOTIDE SEQUENCE [LARGE SCALE GENOMIC DNA]</scope>
    <source>
        <strain evidence="4">strain Y</strain>
    </source>
</reference>
<dbReference type="AlphaFoldDB" id="A0A0D6JAK4"/>
<dbReference type="RefSeq" id="WP_046475917.1">
    <property type="nucleotide sequence ID" value="NZ_LN829118.1"/>
</dbReference>
<dbReference type="EMBL" id="LN829119">
    <property type="protein sequence ID" value="CPR15419.1"/>
    <property type="molecule type" value="Genomic_DNA"/>
</dbReference>
<evidence type="ECO:0000256" key="2">
    <source>
        <dbReference type="SAM" id="Phobius"/>
    </source>
</evidence>
<evidence type="ECO:0000313" key="4">
    <source>
        <dbReference type="Proteomes" id="UP000033187"/>
    </source>
</evidence>